<accession>A0A4C1WQB7</accession>
<dbReference type="AlphaFoldDB" id="A0A4C1WQB7"/>
<gene>
    <name evidence="1" type="ORF">EVAR_9217_1</name>
</gene>
<proteinExistence type="predicted"/>
<evidence type="ECO:0000313" key="1">
    <source>
        <dbReference type="EMBL" id="GBP52305.1"/>
    </source>
</evidence>
<organism evidence="1 2">
    <name type="scientific">Eumeta variegata</name>
    <name type="common">Bagworm moth</name>
    <name type="synonym">Eumeta japonica</name>
    <dbReference type="NCBI Taxonomy" id="151549"/>
    <lineage>
        <taxon>Eukaryota</taxon>
        <taxon>Metazoa</taxon>
        <taxon>Ecdysozoa</taxon>
        <taxon>Arthropoda</taxon>
        <taxon>Hexapoda</taxon>
        <taxon>Insecta</taxon>
        <taxon>Pterygota</taxon>
        <taxon>Neoptera</taxon>
        <taxon>Endopterygota</taxon>
        <taxon>Lepidoptera</taxon>
        <taxon>Glossata</taxon>
        <taxon>Ditrysia</taxon>
        <taxon>Tineoidea</taxon>
        <taxon>Psychidae</taxon>
        <taxon>Oiketicinae</taxon>
        <taxon>Eumeta</taxon>
    </lineage>
</organism>
<reference evidence="1 2" key="1">
    <citation type="journal article" date="2019" name="Commun. Biol.">
        <title>The bagworm genome reveals a unique fibroin gene that provides high tensile strength.</title>
        <authorList>
            <person name="Kono N."/>
            <person name="Nakamura H."/>
            <person name="Ohtoshi R."/>
            <person name="Tomita M."/>
            <person name="Numata K."/>
            <person name="Arakawa K."/>
        </authorList>
    </citation>
    <scope>NUCLEOTIDE SEQUENCE [LARGE SCALE GENOMIC DNA]</scope>
</reference>
<evidence type="ECO:0000313" key="2">
    <source>
        <dbReference type="Proteomes" id="UP000299102"/>
    </source>
</evidence>
<dbReference type="OrthoDB" id="69646at2759"/>
<comment type="caution">
    <text evidence="1">The sequence shown here is derived from an EMBL/GenBank/DDBJ whole genome shotgun (WGS) entry which is preliminary data.</text>
</comment>
<name>A0A4C1WQB7_EUMVA</name>
<sequence>MVYPMADPEEKVMIPPGMGLCLTVLIELKPVLTKTRLCYSHLTRRLDPPLSLLRVPTQESGNALVTLLKLRMSMGGDKHLPSNGACKLICLKKML</sequence>
<keyword evidence="2" id="KW-1185">Reference proteome</keyword>
<dbReference type="Proteomes" id="UP000299102">
    <property type="component" value="Unassembled WGS sequence"/>
</dbReference>
<dbReference type="EMBL" id="BGZK01000599">
    <property type="protein sequence ID" value="GBP52305.1"/>
    <property type="molecule type" value="Genomic_DNA"/>
</dbReference>
<protein>
    <submittedName>
        <fullName evidence="1">Uncharacterized protein</fullName>
    </submittedName>
</protein>